<organism evidence="1 2">
    <name type="scientific">Seonamhaeicola algicola</name>
    <dbReference type="NCBI Taxonomy" id="1719036"/>
    <lineage>
        <taxon>Bacteria</taxon>
        <taxon>Pseudomonadati</taxon>
        <taxon>Bacteroidota</taxon>
        <taxon>Flavobacteriia</taxon>
        <taxon>Flavobacteriales</taxon>
        <taxon>Flavobacteriaceae</taxon>
    </lineage>
</organism>
<keyword evidence="2" id="KW-1185">Reference proteome</keyword>
<accession>A0A5C7AZ59</accession>
<gene>
    <name evidence="1" type="ORF">FUA26_04145</name>
</gene>
<dbReference type="PANTHER" id="PTHR42866:SF1">
    <property type="entry name" value="SPORE COAT POLYSACCHARIDE BIOSYNTHESIS PROTEIN SPSF"/>
    <property type="match status" value="1"/>
</dbReference>
<dbReference type="EMBL" id="VOSC01000012">
    <property type="protein sequence ID" value="TXE12993.1"/>
    <property type="molecule type" value="Genomic_DNA"/>
</dbReference>
<dbReference type="PANTHER" id="PTHR42866">
    <property type="entry name" value="3-DEOXY-MANNO-OCTULOSONATE CYTIDYLYLTRANSFERASE"/>
    <property type="match status" value="1"/>
</dbReference>
<dbReference type="Gene3D" id="3.90.550.10">
    <property type="entry name" value="Spore Coat Polysaccharide Biosynthesis Protein SpsA, Chain A"/>
    <property type="match status" value="1"/>
</dbReference>
<reference evidence="2" key="1">
    <citation type="submission" date="2019-08" db="EMBL/GenBank/DDBJ databases">
        <title>Seonamhaeicola sediminis sp. nov., isolated from marine sediment.</title>
        <authorList>
            <person name="Cao W.R."/>
        </authorList>
    </citation>
    <scope>NUCLEOTIDE SEQUENCE [LARGE SCALE GENOMIC DNA]</scope>
    <source>
        <strain evidence="2">Gy8</strain>
    </source>
</reference>
<evidence type="ECO:0008006" key="3">
    <source>
        <dbReference type="Google" id="ProtNLM"/>
    </source>
</evidence>
<protein>
    <recommendedName>
        <fullName evidence="3">Glycosyltransferase</fullName>
    </recommendedName>
</protein>
<dbReference type="InterPro" id="IPR029044">
    <property type="entry name" value="Nucleotide-diphossugar_trans"/>
</dbReference>
<evidence type="ECO:0000313" key="2">
    <source>
        <dbReference type="Proteomes" id="UP000321790"/>
    </source>
</evidence>
<dbReference type="GO" id="GO:0005829">
    <property type="term" value="C:cytosol"/>
    <property type="evidence" value="ECO:0007669"/>
    <property type="project" value="TreeGrafter"/>
</dbReference>
<dbReference type="AlphaFoldDB" id="A0A5C7AZ59"/>
<sequence>MTIKNIGVIIQARTSSTRLPKKIIKKFDGNNTFLDVLLKRMLLVPKEIPVVLATSTNVNDQVLSEYASKYNLPIFFGSEHNVLNRFIECADSFGFDKIIRVCSDNPFIDINLILELIEDYNGEDYLSFMVNGKPSILTHSGFFSEMVSVEALKKVKKTKNEKCLEHVTNCIYMCSDQFKVKFIEKNLPQSIRCTLDTEKDFENLKSVYFNWYERIQNKNFLFDDLVRFLKYDDTENLLEKMEKEIKNNTK</sequence>
<evidence type="ECO:0000313" key="1">
    <source>
        <dbReference type="EMBL" id="TXE12993.1"/>
    </source>
</evidence>
<dbReference type="OrthoDB" id="9815559at2"/>
<dbReference type="InterPro" id="IPR003329">
    <property type="entry name" value="Cytidylyl_trans"/>
</dbReference>
<name>A0A5C7AZ59_9FLAO</name>
<dbReference type="RefSeq" id="WP_147131953.1">
    <property type="nucleotide sequence ID" value="NZ_VOSC01000012.1"/>
</dbReference>
<dbReference type="SUPFAM" id="SSF53448">
    <property type="entry name" value="Nucleotide-diphospho-sugar transferases"/>
    <property type="match status" value="1"/>
</dbReference>
<dbReference type="Pfam" id="PF02348">
    <property type="entry name" value="CTP_transf_3"/>
    <property type="match status" value="1"/>
</dbReference>
<proteinExistence type="predicted"/>
<comment type="caution">
    <text evidence="1">The sequence shown here is derived from an EMBL/GenBank/DDBJ whole genome shotgun (WGS) entry which is preliminary data.</text>
</comment>
<dbReference type="Proteomes" id="UP000321790">
    <property type="component" value="Unassembled WGS sequence"/>
</dbReference>